<gene>
    <name evidence="2" type="ORF">USDA257_c60630</name>
</gene>
<dbReference type="Proteomes" id="UP000006180">
    <property type="component" value="Chromosome"/>
</dbReference>
<reference evidence="2 3" key="1">
    <citation type="journal article" date="2012" name="J. Bacteriol.">
        <title>Complete genome sequence of the broad-host-range strain Sinorhizobium fredii USDA257.</title>
        <authorList>
            <person name="Schuldes J."/>
            <person name="Rodriguez Orbegoso M."/>
            <person name="Schmeisser C."/>
            <person name="Krishnan H.B."/>
            <person name="Daniel R."/>
            <person name="Streit W.R."/>
        </authorList>
    </citation>
    <scope>NUCLEOTIDE SEQUENCE [LARGE SCALE GENOMIC DNA]</scope>
    <source>
        <strain evidence="2 3">USDA 257</strain>
    </source>
</reference>
<sequence>MLNARFSQAAAVLGGGRRLFDPGASMPSVRAKSRSRTFKLSTA</sequence>
<dbReference type="STRING" id="1185652.USDA257_c60630"/>
<feature type="region of interest" description="Disordered" evidence="1">
    <location>
        <begin position="22"/>
        <end position="43"/>
    </location>
</feature>
<dbReference type="EMBL" id="CP003563">
    <property type="protein sequence ID" value="AFL54565.1"/>
    <property type="molecule type" value="Genomic_DNA"/>
</dbReference>
<evidence type="ECO:0000313" key="3">
    <source>
        <dbReference type="Proteomes" id="UP000006180"/>
    </source>
</evidence>
<organism evidence="2 3">
    <name type="scientific">Sinorhizobium fredii (strain USDA 257)</name>
    <dbReference type="NCBI Taxonomy" id="1185652"/>
    <lineage>
        <taxon>Bacteria</taxon>
        <taxon>Pseudomonadati</taxon>
        <taxon>Pseudomonadota</taxon>
        <taxon>Alphaproteobacteria</taxon>
        <taxon>Hyphomicrobiales</taxon>
        <taxon>Rhizobiaceae</taxon>
        <taxon>Sinorhizobium/Ensifer group</taxon>
        <taxon>Sinorhizobium</taxon>
    </lineage>
</organism>
<evidence type="ECO:0000256" key="1">
    <source>
        <dbReference type="SAM" id="MobiDB-lite"/>
    </source>
</evidence>
<evidence type="ECO:0000313" key="2">
    <source>
        <dbReference type="EMBL" id="AFL54565.1"/>
    </source>
</evidence>
<dbReference type="KEGG" id="sfd:USDA257_c60630"/>
<accession>I3XFA9</accession>
<name>I3XFA9_SINF2</name>
<dbReference type="AlphaFoldDB" id="I3XFA9"/>
<protein>
    <submittedName>
        <fullName evidence="2">Uncharacterized protein</fullName>
    </submittedName>
</protein>
<dbReference type="PATRIC" id="fig|1185652.3.peg.6294"/>
<dbReference type="HOGENOM" id="CLU_3239670_0_0_5"/>
<proteinExistence type="predicted"/>